<dbReference type="AlphaFoldDB" id="A0A4Z2I2T0"/>
<evidence type="ECO:0000313" key="1">
    <source>
        <dbReference type="EMBL" id="TNN72376.1"/>
    </source>
</evidence>
<organism evidence="1 2">
    <name type="scientific">Liparis tanakae</name>
    <name type="common">Tanaka's snailfish</name>
    <dbReference type="NCBI Taxonomy" id="230148"/>
    <lineage>
        <taxon>Eukaryota</taxon>
        <taxon>Metazoa</taxon>
        <taxon>Chordata</taxon>
        <taxon>Craniata</taxon>
        <taxon>Vertebrata</taxon>
        <taxon>Euteleostomi</taxon>
        <taxon>Actinopterygii</taxon>
        <taxon>Neopterygii</taxon>
        <taxon>Teleostei</taxon>
        <taxon>Neoteleostei</taxon>
        <taxon>Acanthomorphata</taxon>
        <taxon>Eupercaria</taxon>
        <taxon>Perciformes</taxon>
        <taxon>Cottioidei</taxon>
        <taxon>Cottales</taxon>
        <taxon>Liparidae</taxon>
        <taxon>Liparis</taxon>
    </lineage>
</organism>
<evidence type="ECO:0000313" key="2">
    <source>
        <dbReference type="Proteomes" id="UP000314294"/>
    </source>
</evidence>
<keyword evidence="2" id="KW-1185">Reference proteome</keyword>
<proteinExistence type="predicted"/>
<dbReference type="EMBL" id="SRLO01000138">
    <property type="protein sequence ID" value="TNN72376.1"/>
    <property type="molecule type" value="Genomic_DNA"/>
</dbReference>
<gene>
    <name evidence="1" type="ORF">EYF80_017415</name>
</gene>
<protein>
    <submittedName>
        <fullName evidence="1">Uncharacterized protein</fullName>
    </submittedName>
</protein>
<dbReference type="Proteomes" id="UP000314294">
    <property type="component" value="Unassembled WGS sequence"/>
</dbReference>
<reference evidence="1 2" key="1">
    <citation type="submission" date="2019-03" db="EMBL/GenBank/DDBJ databases">
        <title>First draft genome of Liparis tanakae, snailfish: a comprehensive survey of snailfish specific genes.</title>
        <authorList>
            <person name="Kim W."/>
            <person name="Song I."/>
            <person name="Jeong J.-H."/>
            <person name="Kim D."/>
            <person name="Kim S."/>
            <person name="Ryu S."/>
            <person name="Song J.Y."/>
            <person name="Lee S.K."/>
        </authorList>
    </citation>
    <scope>NUCLEOTIDE SEQUENCE [LARGE SCALE GENOMIC DNA]</scope>
    <source>
        <tissue evidence="1">Muscle</tissue>
    </source>
</reference>
<sequence length="64" mass="7520">MTKESLREKFKETLPYLQVLQLLANQRLEWMWRVVGCQVGKSFSKCVNSEDRCRTAARNNTTLI</sequence>
<comment type="caution">
    <text evidence="1">The sequence shown here is derived from an EMBL/GenBank/DDBJ whole genome shotgun (WGS) entry which is preliminary data.</text>
</comment>
<accession>A0A4Z2I2T0</accession>
<name>A0A4Z2I2T0_9TELE</name>